<gene>
    <name evidence="4" type="ORF">PH586_01785</name>
</gene>
<dbReference type="Pfam" id="PF05567">
    <property type="entry name" value="T4P_PilY1"/>
    <property type="match status" value="1"/>
</dbReference>
<keyword evidence="2" id="KW-0106">Calcium</keyword>
<evidence type="ECO:0000256" key="2">
    <source>
        <dbReference type="ARBA" id="ARBA00022837"/>
    </source>
</evidence>
<reference evidence="4 5" key="1">
    <citation type="submission" date="2023-01" db="EMBL/GenBank/DDBJ databases">
        <title>Pseudomonas SA3-5T sp. nov., isolated from tidal flat sediment.</title>
        <authorList>
            <person name="Kim H.S."/>
            <person name="Kim J.-S."/>
            <person name="Suh M.K."/>
            <person name="Eom M.K."/>
            <person name="Lee J.-S."/>
        </authorList>
    </citation>
    <scope>NUCLEOTIDE SEQUENCE [LARGE SCALE GENOMIC DNA]</scope>
    <source>
        <strain evidence="4 5">SA3-5</strain>
    </source>
</reference>
<dbReference type="InterPro" id="IPR028994">
    <property type="entry name" value="Integrin_alpha_N"/>
</dbReference>
<proteinExistence type="predicted"/>
<evidence type="ECO:0000259" key="3">
    <source>
        <dbReference type="Pfam" id="PF05567"/>
    </source>
</evidence>
<dbReference type="Gene3D" id="3.40.50.410">
    <property type="entry name" value="von Willebrand factor, type A domain"/>
    <property type="match status" value="1"/>
</dbReference>
<dbReference type="Proteomes" id="UP001212042">
    <property type="component" value="Unassembled WGS sequence"/>
</dbReference>
<dbReference type="RefSeq" id="WP_271346053.1">
    <property type="nucleotide sequence ID" value="NZ_JAQJZJ010000001.1"/>
</dbReference>
<dbReference type="EMBL" id="JAQJZJ010000001">
    <property type="protein sequence ID" value="MDA7085121.1"/>
    <property type="molecule type" value="Genomic_DNA"/>
</dbReference>
<dbReference type="InterPro" id="IPR008707">
    <property type="entry name" value="B-propeller_PilY1"/>
</dbReference>
<dbReference type="InterPro" id="IPR036465">
    <property type="entry name" value="vWFA_dom_sf"/>
</dbReference>
<protein>
    <submittedName>
        <fullName evidence="4">PilC/PilY family type IV pilus protein</fullName>
    </submittedName>
</protein>
<dbReference type="SUPFAM" id="SSF69318">
    <property type="entry name" value="Integrin alpha N-terminal domain"/>
    <property type="match status" value="1"/>
</dbReference>
<feature type="domain" description="PilY1 beta-propeller" evidence="3">
    <location>
        <begin position="648"/>
        <end position="798"/>
    </location>
</feature>
<name>A0ABT4X9R0_9PSED</name>
<evidence type="ECO:0000313" key="5">
    <source>
        <dbReference type="Proteomes" id="UP001212042"/>
    </source>
</evidence>
<evidence type="ECO:0000256" key="1">
    <source>
        <dbReference type="ARBA" id="ARBA00022723"/>
    </source>
</evidence>
<sequence length="1024" mass="109658">MNFLRMLSKLVVGVMFGLPIAVVAEDTDIFLANPNLATGRTNLLLVLDNAASNNSNVTLLDGVSTGNKLEMLRQVLNNMVDPLNSSYFPACTITLNADGKEVSRAPAECVTRAEVQELVEGVNIGLMIANPSGSGKGGYVRYHVRPMDVAANRTNLLAKINPSIPTANNAPYAKSMHEAYLYYGGKPNAYVGFDSDQYDVGAKSGDGYVSPITDGCGRNFILFIGNGGPDSGEENDTTKLLGGVGATAVQPSGILVSDPLAFTPSNFSSSWFDEYARTLFKRDIGPPIGTQNVVTYTIAVQNPADNNYNTAPVSSSRELLKSAANVGGGKYFEASNGQQAMKAFVDALRGMQPIDSVFASSTLPVSVNVRGEFLNQVYMGQFRPDEGAGPRWPGNLKQYLLAKDVNGNPVLSDSSTPDAQPVQDKVNGFLLDDITSFWTSASSYWQFGPLGNPPSASDAPDGSVVEKGGAAQRMRTAFAASQAARKLYTCNGSCSAGTDLSDTLFSTANTTLVAALGADLINWVRGADNKDNEDGNGISTDVRARLHGDLVHSRPAVVNYNRNGDDRDVMVFYGTNEGIFHAVKGGQDPSDGLEQWGMVFPEHLSQLNRLRENSPAISAVAPKPYFADGPTSVYQLDANSDGKFESVVGDKAYLYIGMRRGGRFAYALDVSNPTAPKHLWKIDNTQPDFSELGQTWSTLRPARIRASASDPVLIFGAGYDPENEDVLPAGVNNKGRGIFVVNARTGVLIKHIQPAGMGSVPADVTLVDRDSNGKSDRIYSVDTKGNLWRTDIDDANPANWQTFNLASLASTGVDARKLLYRPDVVLGDDFDTVLVGSGDREHPFDTTIENRFYMLKDDNTGLTGGLLCADPVTPPALEAKRACTEADLVNRTGSTDPLPLAARGWFVTLSEGEKVVSDSITEDGVTFFSTNRPLPASPGVCTSNLGGARIYAIGFDSGLAVYDFNLDGILDLFTDIPGGGFPPPPVRAQVPDLPPTICFGPFCIPPVPGSSSTERYRTHWYIEQ</sequence>
<comment type="caution">
    <text evidence="4">The sequence shown here is derived from an EMBL/GenBank/DDBJ whole genome shotgun (WGS) entry which is preliminary data.</text>
</comment>
<keyword evidence="5" id="KW-1185">Reference proteome</keyword>
<accession>A0ABT4X9R0</accession>
<organism evidence="4 5">
    <name type="scientific">Pseudomonas aestuarii</name>
    <dbReference type="NCBI Taxonomy" id="3018340"/>
    <lineage>
        <taxon>Bacteria</taxon>
        <taxon>Pseudomonadati</taxon>
        <taxon>Pseudomonadota</taxon>
        <taxon>Gammaproteobacteria</taxon>
        <taxon>Pseudomonadales</taxon>
        <taxon>Pseudomonadaceae</taxon>
        <taxon>Pseudomonas</taxon>
    </lineage>
</organism>
<evidence type="ECO:0000313" key="4">
    <source>
        <dbReference type="EMBL" id="MDA7085121.1"/>
    </source>
</evidence>
<keyword evidence="1" id="KW-0479">Metal-binding</keyword>